<dbReference type="AlphaFoldDB" id="A0A918DIG7"/>
<protein>
    <submittedName>
        <fullName evidence="1">Uncharacterized protein</fullName>
    </submittedName>
</protein>
<evidence type="ECO:0000313" key="2">
    <source>
        <dbReference type="Proteomes" id="UP000646523"/>
    </source>
</evidence>
<evidence type="ECO:0000313" key="1">
    <source>
        <dbReference type="EMBL" id="GGO66885.1"/>
    </source>
</evidence>
<comment type="caution">
    <text evidence="1">The sequence shown here is derived from an EMBL/GenBank/DDBJ whole genome shotgun (WGS) entry which is preliminary data.</text>
</comment>
<keyword evidence="2" id="KW-1185">Reference proteome</keyword>
<dbReference type="Proteomes" id="UP000646523">
    <property type="component" value="Unassembled WGS sequence"/>
</dbReference>
<sequence>MFRAWNARDRAAAARVATPSAVRSIFAYVYRTPDVFAGCAGNACRFTHTSVRVPGGHNGLLLVVSGSKVTRVYQSRHVTRPSTAAGHLFRAWQKGDRNLGLEVAAKPAVTTLFRVRFDPRGVPYFFQGCTKEKTGYGCAYSYEGGAMFMRLKGSAVRGYEVRSIDYLAD</sequence>
<proteinExistence type="predicted"/>
<organism evidence="1 2">
    <name type="scientific">Nonomuraea cavernae</name>
    <dbReference type="NCBI Taxonomy" id="2045107"/>
    <lineage>
        <taxon>Bacteria</taxon>
        <taxon>Bacillati</taxon>
        <taxon>Actinomycetota</taxon>
        <taxon>Actinomycetes</taxon>
        <taxon>Streptosporangiales</taxon>
        <taxon>Streptosporangiaceae</taxon>
        <taxon>Nonomuraea</taxon>
    </lineage>
</organism>
<reference evidence="1" key="1">
    <citation type="journal article" date="2014" name="Int. J. Syst. Evol. Microbiol.">
        <title>Complete genome sequence of Corynebacterium casei LMG S-19264T (=DSM 44701T), isolated from a smear-ripened cheese.</title>
        <authorList>
            <consortium name="US DOE Joint Genome Institute (JGI-PGF)"/>
            <person name="Walter F."/>
            <person name="Albersmeier A."/>
            <person name="Kalinowski J."/>
            <person name="Ruckert C."/>
        </authorList>
    </citation>
    <scope>NUCLEOTIDE SEQUENCE</scope>
    <source>
        <strain evidence="1">CGMCC 4.7368</strain>
    </source>
</reference>
<gene>
    <name evidence="1" type="ORF">GCM10012289_21970</name>
</gene>
<reference evidence="1" key="2">
    <citation type="submission" date="2020-09" db="EMBL/GenBank/DDBJ databases">
        <authorList>
            <person name="Sun Q."/>
            <person name="Zhou Y."/>
        </authorList>
    </citation>
    <scope>NUCLEOTIDE SEQUENCE</scope>
    <source>
        <strain evidence="1">CGMCC 4.7368</strain>
    </source>
</reference>
<name>A0A918DIG7_9ACTN</name>
<accession>A0A918DIG7</accession>
<dbReference type="EMBL" id="BMNH01000004">
    <property type="protein sequence ID" value="GGO66885.1"/>
    <property type="molecule type" value="Genomic_DNA"/>
</dbReference>